<keyword evidence="6" id="KW-0482">Metalloprotease</keyword>
<evidence type="ECO:0000256" key="2">
    <source>
        <dbReference type="ARBA" id="ARBA00005988"/>
    </source>
</evidence>
<dbReference type="RefSeq" id="XP_012946419.1">
    <property type="nucleotide sequence ID" value="XM_013090965.2"/>
</dbReference>
<dbReference type="InterPro" id="IPR000834">
    <property type="entry name" value="Peptidase_M14"/>
</dbReference>
<accession>A0ABM1AF09</accession>
<evidence type="ECO:0000313" key="9">
    <source>
        <dbReference type="Proteomes" id="UP000694888"/>
    </source>
</evidence>
<protein>
    <submittedName>
        <fullName evidence="10">Zinc carboxypeptidase A 1</fullName>
    </submittedName>
</protein>
<evidence type="ECO:0000256" key="4">
    <source>
        <dbReference type="ARBA" id="ARBA00022801"/>
    </source>
</evidence>
<reference evidence="10" key="1">
    <citation type="submission" date="2025-08" db="UniProtKB">
        <authorList>
            <consortium name="RefSeq"/>
        </authorList>
    </citation>
    <scope>IDENTIFICATION</scope>
</reference>
<evidence type="ECO:0000256" key="7">
    <source>
        <dbReference type="PROSITE-ProRule" id="PRU01379"/>
    </source>
</evidence>
<keyword evidence="9" id="KW-1185">Reference proteome</keyword>
<dbReference type="PROSITE" id="PS52035">
    <property type="entry name" value="PEPTIDASE_M14"/>
    <property type="match status" value="1"/>
</dbReference>
<organism evidence="9 10">
    <name type="scientific">Aplysia californica</name>
    <name type="common">California sea hare</name>
    <dbReference type="NCBI Taxonomy" id="6500"/>
    <lineage>
        <taxon>Eukaryota</taxon>
        <taxon>Metazoa</taxon>
        <taxon>Spiralia</taxon>
        <taxon>Lophotrochozoa</taxon>
        <taxon>Mollusca</taxon>
        <taxon>Gastropoda</taxon>
        <taxon>Heterobranchia</taxon>
        <taxon>Euthyneura</taxon>
        <taxon>Tectipleura</taxon>
        <taxon>Aplysiida</taxon>
        <taxon>Aplysioidea</taxon>
        <taxon>Aplysiidae</taxon>
        <taxon>Aplysia</taxon>
    </lineage>
</organism>
<dbReference type="PANTHER" id="PTHR11705">
    <property type="entry name" value="PROTEASE FAMILY M14 CARBOXYPEPTIDASE A,B"/>
    <property type="match status" value="1"/>
</dbReference>
<feature type="domain" description="Peptidase M14" evidence="8">
    <location>
        <begin position="1"/>
        <end position="213"/>
    </location>
</feature>
<keyword evidence="5" id="KW-0862">Zinc</keyword>
<dbReference type="GO" id="GO:0004180">
    <property type="term" value="F:carboxypeptidase activity"/>
    <property type="evidence" value="ECO:0007669"/>
    <property type="project" value="UniProtKB-KW"/>
</dbReference>
<sequence length="232" mass="26419">MLNTYNWYLVPVANPDGYEYSIHSSRMWRKNRSAHPTSYFCVGIDLNRNFDSKFRQVGVSSNCHSDIYPGITAFSEAETQNLRDLVVDRKDKVVAYLGVHAYSQFLMVSWGNVLGNSRPHNYVEIDRVGKKMQSALEGHGFRYEYGTVYQLLDYAASGASMDWVLEAKPNMYSYAYELRPDQRSNDGFNLPPRYIVSQGEEYFDSLAVMAKEMSVCRAGSGYEQCQSHAVVG</sequence>
<evidence type="ECO:0000256" key="1">
    <source>
        <dbReference type="ARBA" id="ARBA00001947"/>
    </source>
</evidence>
<gene>
    <name evidence="10" type="primary">LOC101861419</name>
</gene>
<dbReference type="SMART" id="SM00631">
    <property type="entry name" value="Zn_pept"/>
    <property type="match status" value="1"/>
</dbReference>
<dbReference type="Gene3D" id="3.40.630.10">
    <property type="entry name" value="Zn peptidases"/>
    <property type="match status" value="1"/>
</dbReference>
<dbReference type="PANTHER" id="PTHR11705:SF143">
    <property type="entry name" value="SLL0236 PROTEIN"/>
    <property type="match status" value="1"/>
</dbReference>
<feature type="active site" description="Proton donor/acceptor" evidence="7">
    <location>
        <position position="177"/>
    </location>
</feature>
<keyword evidence="10" id="KW-0121">Carboxypeptidase</keyword>
<evidence type="ECO:0000256" key="3">
    <source>
        <dbReference type="ARBA" id="ARBA00022670"/>
    </source>
</evidence>
<dbReference type="Proteomes" id="UP000694888">
    <property type="component" value="Unplaced"/>
</dbReference>
<evidence type="ECO:0000256" key="5">
    <source>
        <dbReference type="ARBA" id="ARBA00022833"/>
    </source>
</evidence>
<dbReference type="Pfam" id="PF00246">
    <property type="entry name" value="Peptidase_M14"/>
    <property type="match status" value="1"/>
</dbReference>
<evidence type="ECO:0000256" key="6">
    <source>
        <dbReference type="ARBA" id="ARBA00023049"/>
    </source>
</evidence>
<name>A0ABM1AF09_APLCA</name>
<proteinExistence type="inferred from homology"/>
<dbReference type="GeneID" id="101861419"/>
<dbReference type="SUPFAM" id="SSF53187">
    <property type="entry name" value="Zn-dependent exopeptidases"/>
    <property type="match status" value="1"/>
</dbReference>
<keyword evidence="3" id="KW-0645">Protease</keyword>
<evidence type="ECO:0000259" key="8">
    <source>
        <dbReference type="PROSITE" id="PS52035"/>
    </source>
</evidence>
<comment type="similarity">
    <text evidence="2 7">Belongs to the peptidase M14 family.</text>
</comment>
<evidence type="ECO:0000313" key="10">
    <source>
        <dbReference type="RefSeq" id="XP_012946419.1"/>
    </source>
</evidence>
<comment type="cofactor">
    <cofactor evidence="1">
        <name>Zn(2+)</name>
        <dbReference type="ChEBI" id="CHEBI:29105"/>
    </cofactor>
</comment>
<keyword evidence="4" id="KW-0378">Hydrolase</keyword>